<organism evidence="4 5">
    <name type="scientific">Priapulus caudatus</name>
    <name type="common">Priapulid worm</name>
    <dbReference type="NCBI Taxonomy" id="37621"/>
    <lineage>
        <taxon>Eukaryota</taxon>
        <taxon>Metazoa</taxon>
        <taxon>Ecdysozoa</taxon>
        <taxon>Scalidophora</taxon>
        <taxon>Priapulida</taxon>
        <taxon>Priapulimorpha</taxon>
        <taxon>Priapulimorphida</taxon>
        <taxon>Priapulidae</taxon>
        <taxon>Priapulus</taxon>
    </lineage>
</organism>
<dbReference type="PANTHER" id="PTHR13219:SF6">
    <property type="entry name" value="TRANSMEMBRANE PROTEIN 94"/>
    <property type="match status" value="1"/>
</dbReference>
<dbReference type="InterPro" id="IPR023298">
    <property type="entry name" value="ATPase_P-typ_TM_dom_sf"/>
</dbReference>
<feature type="region of interest" description="Disordered" evidence="1">
    <location>
        <begin position="449"/>
        <end position="470"/>
    </location>
</feature>
<reference evidence="5" key="1">
    <citation type="submission" date="2025-08" db="UniProtKB">
        <authorList>
            <consortium name="RefSeq"/>
        </authorList>
    </citation>
    <scope>IDENTIFICATION</scope>
</reference>
<dbReference type="InterPro" id="IPR023299">
    <property type="entry name" value="ATPase_P-typ_cyto_dom_N"/>
</dbReference>
<feature type="compositionally biased region" description="Gly residues" evidence="1">
    <location>
        <begin position="455"/>
        <end position="468"/>
    </location>
</feature>
<feature type="transmembrane region" description="Helical" evidence="2">
    <location>
        <begin position="67"/>
        <end position="88"/>
    </location>
</feature>
<dbReference type="InterPro" id="IPR006068">
    <property type="entry name" value="ATPase_P-typ_cation-transptr_C"/>
</dbReference>
<feature type="transmembrane region" description="Helical" evidence="2">
    <location>
        <begin position="100"/>
        <end position="121"/>
    </location>
</feature>
<feature type="transmembrane region" description="Helical" evidence="2">
    <location>
        <begin position="1190"/>
        <end position="1210"/>
    </location>
</feature>
<protein>
    <submittedName>
        <fullName evidence="5">Uncharacterized protein KIAA0195-like isoform X1</fullName>
    </submittedName>
</protein>
<dbReference type="Gene3D" id="3.40.1110.10">
    <property type="entry name" value="Calcium-transporting ATPase, cytoplasmic domain N"/>
    <property type="match status" value="1"/>
</dbReference>
<keyword evidence="4" id="KW-1185">Reference proteome</keyword>
<keyword evidence="2" id="KW-0472">Membrane</keyword>
<evidence type="ECO:0000256" key="2">
    <source>
        <dbReference type="SAM" id="Phobius"/>
    </source>
</evidence>
<dbReference type="Proteomes" id="UP000695022">
    <property type="component" value="Unplaced"/>
</dbReference>
<dbReference type="SUPFAM" id="SSF81660">
    <property type="entry name" value="Metal cation-transporting ATPase, ATP-binding domain N"/>
    <property type="match status" value="1"/>
</dbReference>
<dbReference type="SUPFAM" id="SSF81665">
    <property type="entry name" value="Calcium ATPase, transmembrane domain M"/>
    <property type="match status" value="1"/>
</dbReference>
<feature type="transmembrane region" description="Helical" evidence="2">
    <location>
        <begin position="290"/>
        <end position="309"/>
    </location>
</feature>
<keyword evidence="2" id="KW-1133">Transmembrane helix</keyword>
<evidence type="ECO:0000259" key="3">
    <source>
        <dbReference type="Pfam" id="PF00689"/>
    </source>
</evidence>
<evidence type="ECO:0000256" key="1">
    <source>
        <dbReference type="SAM" id="MobiDB-lite"/>
    </source>
</evidence>
<evidence type="ECO:0000313" key="5">
    <source>
        <dbReference type="RefSeq" id="XP_014661528.1"/>
    </source>
</evidence>
<accession>A0ABM1DNK7</accession>
<dbReference type="Gene3D" id="1.20.1110.10">
    <property type="entry name" value="Calcium-transporting ATPase, transmembrane domain"/>
    <property type="match status" value="1"/>
</dbReference>
<feature type="transmembrane region" description="Helical" evidence="2">
    <location>
        <begin position="1296"/>
        <end position="1315"/>
    </location>
</feature>
<dbReference type="GeneID" id="106804730"/>
<feature type="transmembrane region" description="Helical" evidence="2">
    <location>
        <begin position="1231"/>
        <end position="1257"/>
    </location>
</feature>
<dbReference type="InterPro" id="IPR039720">
    <property type="entry name" value="TMEM94"/>
</dbReference>
<feature type="domain" description="Cation-transporting P-type ATPase C-terminal" evidence="3">
    <location>
        <begin position="1183"/>
        <end position="1397"/>
    </location>
</feature>
<feature type="transmembrane region" description="Helical" evidence="2">
    <location>
        <begin position="1374"/>
        <end position="1395"/>
    </location>
</feature>
<dbReference type="RefSeq" id="XP_014661528.1">
    <property type="nucleotide sequence ID" value="XM_014806042.1"/>
</dbReference>
<gene>
    <name evidence="5" type="primary">LOC106804730</name>
</gene>
<keyword evidence="2" id="KW-0812">Transmembrane</keyword>
<name>A0ABM1DNK7_PRICU</name>
<dbReference type="Pfam" id="PF00689">
    <property type="entry name" value="Cation_ATPase_C"/>
    <property type="match status" value="1"/>
</dbReference>
<feature type="transmembrane region" description="Helical" evidence="2">
    <location>
        <begin position="321"/>
        <end position="344"/>
    </location>
</feature>
<evidence type="ECO:0000313" key="4">
    <source>
        <dbReference type="Proteomes" id="UP000695022"/>
    </source>
</evidence>
<proteinExistence type="predicted"/>
<sequence length="1424" mass="159255">MFYLDVDKESTEETVDPSGLTTKDALTRLASEIRCELARFEVQQARRGFLEQWQGDLFRHGSVYCSLHWPSIAILLIEVILLLVAFFLTDEKDSYSPRHMGALVEACVISVLLMVNMYMVGLDMKLAYSEMLTRATDMLRKIEGLVGKCKWNASSYPALRMPLSPCITLQWTYRDGVIVNLPQTLLVHGDVIAMRPGYSAPARCRPLEMAEKSNTPSLVAGDLYMPEMEGQDAIFCMPQERQPLGTRKFLVLETPYIKILRIALWESFKRPTSTLNKARHIVYTYYVEKVVLPLVLICMIIANSLRFVYLRKHVGEWPEMFILLQADAIIPLLPLVFPVMWLLLTDYGIATVLAALEYHNMLPAKAQTIPYDSLPDEETTDVVTSNVAWREVLPIFVDVLRGRCTSTLPRTASILHALGSATAFCCIDKKGILSWPNPTTEKVFLLADKGEEEGGGGGGGGGDNGGGDDVSCDSGSVMASALNVTDTAAKTREDSFEGKDTLAPLQSARPDDLQLPRKTTVVVLDFSHDNLTPFSIEFDDPCWRKHISSLKPLGLNVLLNTCNAETSDFYTLFTDHVYRASLSDKDAIGVVNRSDSADLLVATRDRNACYQSCLSKLFLPRCLCEMARQIGFKDCAMDIFSLDKQLAVYRNLSSPENRERYLRKVQSFIKFKTPLPNMFSVIVREKNTGMQQLLSQGTADMVLDCCSELWNGYDIVPLQPADRKRILDFYHRSSLAAYCTAFAYRPITHPLSMDTKNMIIELPGDFTENYPFLQSPSSNRSWDSDSLDGKVSFGHPRYFSEDSLLSVMAKANSMGLMDATNVFQAQRNEIFIGMVTMQYQAKTDMIDLLEKLEGACIRFVHFSEESELRSRVFSEKMGLEAGWNCHISLLSKAQSSIKSPGVVTQRSLPQMSYNVGLNLSNATRGLCTSAPDLINIDRVEEAKGESEACKSYDKATVGNVTSPRAIDGIEMEILDHDDVAEVIFESGESILVEGAELSASRLTTSSQSIPGGFYMANTAKLPKGIANIRPHIENVDNVPLLVPLFTDCTPDTTREMFKIMQEYGEVVCCAGSSLKMHNTGCFMQADISIGITPMQPEICMKRMGQCSGQEGSSCLSPIAISRTLNTISCSVSFEQEDPSTFLLLVMQARNFTSNLLNCCQFLICCELTLTLVQVFSTIFLLPPVLNGSQVLWLSCVVVPLLSVSLFGKPVEHNIMMKATGKNTKGLKKKPMLIFALLYMTKFLPSVAITLACFVLMLRAFCVKVTNSLEECHLFYGYGNFTRPGEWNGWSSDHSKALLIAQNVVAFLLTFYFGIISMSYLSRYEQLWKRLPTFNKAWCIVMPAIVTVQLLYFNFDLLVYVPTHPSINFSITDIPLSAWLLGLLWPLLLVSINELVKRREIKLEVRFQKRERLNFGTKLGMNSPF</sequence>
<dbReference type="PANTHER" id="PTHR13219">
    <property type="entry name" value="TRANSMEMBRANE PROTEIN 94"/>
    <property type="match status" value="1"/>
</dbReference>
<feature type="transmembrane region" description="Helical" evidence="2">
    <location>
        <begin position="1336"/>
        <end position="1354"/>
    </location>
</feature>